<evidence type="ECO:0000313" key="3">
    <source>
        <dbReference type="Proteomes" id="UP000773614"/>
    </source>
</evidence>
<feature type="domain" description="AB hydrolase-1" evidence="1">
    <location>
        <begin position="40"/>
        <end position="146"/>
    </location>
</feature>
<dbReference type="GO" id="GO:0016020">
    <property type="term" value="C:membrane"/>
    <property type="evidence" value="ECO:0007669"/>
    <property type="project" value="TreeGrafter"/>
</dbReference>
<dbReference type="AlphaFoldDB" id="A0A964T295"/>
<evidence type="ECO:0000259" key="1">
    <source>
        <dbReference type="Pfam" id="PF00561"/>
    </source>
</evidence>
<keyword evidence="3" id="KW-1185">Reference proteome</keyword>
<keyword evidence="2" id="KW-0378">Hydrolase</keyword>
<dbReference type="Gene3D" id="3.40.50.1820">
    <property type="entry name" value="alpha/beta hydrolase"/>
    <property type="match status" value="1"/>
</dbReference>
<dbReference type="GO" id="GO:0016787">
    <property type="term" value="F:hydrolase activity"/>
    <property type="evidence" value="ECO:0007669"/>
    <property type="project" value="UniProtKB-KW"/>
</dbReference>
<dbReference type="Proteomes" id="UP000773614">
    <property type="component" value="Unassembled WGS sequence"/>
</dbReference>
<organism evidence="2 3">
    <name type="scientific">Propylenella binzhouense</name>
    <dbReference type="NCBI Taxonomy" id="2555902"/>
    <lineage>
        <taxon>Bacteria</taxon>
        <taxon>Pseudomonadati</taxon>
        <taxon>Pseudomonadota</taxon>
        <taxon>Alphaproteobacteria</taxon>
        <taxon>Hyphomicrobiales</taxon>
        <taxon>Propylenellaceae</taxon>
        <taxon>Propylenella</taxon>
    </lineage>
</organism>
<dbReference type="PANTHER" id="PTHR43798">
    <property type="entry name" value="MONOACYLGLYCEROL LIPASE"/>
    <property type="match status" value="1"/>
</dbReference>
<proteinExistence type="predicted"/>
<dbReference type="InterPro" id="IPR050266">
    <property type="entry name" value="AB_hydrolase_sf"/>
</dbReference>
<protein>
    <submittedName>
        <fullName evidence="2">Alpha/beta hydrolase</fullName>
    </submittedName>
</protein>
<dbReference type="Pfam" id="PF00561">
    <property type="entry name" value="Abhydrolase_1"/>
    <property type="match status" value="1"/>
</dbReference>
<dbReference type="InterPro" id="IPR000073">
    <property type="entry name" value="AB_hydrolase_1"/>
</dbReference>
<dbReference type="InterPro" id="IPR029058">
    <property type="entry name" value="AB_hydrolase_fold"/>
</dbReference>
<dbReference type="SUPFAM" id="SSF53474">
    <property type="entry name" value="alpha/beta-Hydrolases"/>
    <property type="match status" value="1"/>
</dbReference>
<dbReference type="OrthoDB" id="9799612at2"/>
<comment type="caution">
    <text evidence="2">The sequence shown here is derived from an EMBL/GenBank/DDBJ whole genome shotgun (WGS) entry which is preliminary data.</text>
</comment>
<dbReference type="EMBL" id="SPKJ01000010">
    <property type="protein sequence ID" value="MYZ47156.1"/>
    <property type="molecule type" value="Genomic_DNA"/>
</dbReference>
<reference evidence="2" key="1">
    <citation type="submission" date="2019-03" db="EMBL/GenBank/DDBJ databases">
        <title>Afifella sp. nov., isolated from activated sludge.</title>
        <authorList>
            <person name="Li Q."/>
            <person name="Liu Y."/>
        </authorList>
    </citation>
    <scope>NUCLEOTIDE SEQUENCE</scope>
    <source>
        <strain evidence="2">L72</strain>
    </source>
</reference>
<accession>A0A964T295</accession>
<evidence type="ECO:0000313" key="2">
    <source>
        <dbReference type="EMBL" id="MYZ47156.1"/>
    </source>
</evidence>
<sequence>MSQSYESIWSHLTGVAFKQDWIDAGGVSTRFVQAGDPHNPTVIFIHGIGGSWEAFCANIGPFSEHFQVIAFDNVGAGFSEKPDKPLYAMSDYVAQLHGIYDALGIAKASLIGVSMGAWCAINFTHAYPDKVDRLVVAAASGMKRPADFQSTAITSIRDERAKAIENPSWDNIAYIFRDLIHNPDKRIPDLIKLRQAIYMQPEMKASMQRILAITATEHFNESALSDDQWRTIKHHVLLLDSADDSEHFRRNTQRAHKLLSNSEIWPITGVAHWPQFEAAEQFNPKVISFLKSAA</sequence>
<name>A0A964T295_9HYPH</name>
<dbReference type="RefSeq" id="WP_161139504.1">
    <property type="nucleotide sequence ID" value="NZ_SPKJ01000010.1"/>
</dbReference>
<dbReference type="PRINTS" id="PR00111">
    <property type="entry name" value="ABHYDROLASE"/>
</dbReference>
<dbReference type="PANTHER" id="PTHR43798:SF33">
    <property type="entry name" value="HYDROLASE, PUTATIVE (AFU_ORTHOLOGUE AFUA_2G14860)-RELATED"/>
    <property type="match status" value="1"/>
</dbReference>
<gene>
    <name evidence="2" type="ORF">E4O86_05450</name>
</gene>